<evidence type="ECO:0000256" key="6">
    <source>
        <dbReference type="ARBA" id="ARBA00022741"/>
    </source>
</evidence>
<keyword evidence="5" id="KW-0808">Transferase</keyword>
<evidence type="ECO:0000256" key="5">
    <source>
        <dbReference type="ARBA" id="ARBA00022679"/>
    </source>
</evidence>
<dbReference type="PRINTS" id="PR00344">
    <property type="entry name" value="BCTRLSENSOR"/>
</dbReference>
<evidence type="ECO:0000259" key="11">
    <source>
        <dbReference type="PROSITE" id="PS50109"/>
    </source>
</evidence>
<evidence type="ECO:0000256" key="1">
    <source>
        <dbReference type="ARBA" id="ARBA00000085"/>
    </source>
</evidence>
<dbReference type="CDD" id="cd00075">
    <property type="entry name" value="HATPase"/>
    <property type="match status" value="1"/>
</dbReference>
<dbReference type="GO" id="GO:0000155">
    <property type="term" value="F:phosphorelay sensor kinase activity"/>
    <property type="evidence" value="ECO:0007669"/>
    <property type="project" value="InterPro"/>
</dbReference>
<proteinExistence type="predicted"/>
<keyword evidence="10" id="KW-1133">Transmembrane helix</keyword>
<dbReference type="SUPFAM" id="SSF55874">
    <property type="entry name" value="ATPase domain of HSP90 chaperone/DNA topoisomerase II/histidine kinase"/>
    <property type="match status" value="1"/>
</dbReference>
<reference evidence="13" key="1">
    <citation type="submission" date="2015-08" db="EMBL/GenBank/DDBJ databases">
        <title>Fjat-10028 dsm 16317.</title>
        <authorList>
            <person name="Liu B."/>
            <person name="Wang J."/>
            <person name="Zhu Y."/>
            <person name="Liu G."/>
            <person name="Chen Q."/>
            <person name="Chen Z."/>
            <person name="Lan J."/>
            <person name="Che J."/>
            <person name="Ge C."/>
            <person name="Shi H."/>
            <person name="Pan Z."/>
            <person name="Liu X."/>
        </authorList>
    </citation>
    <scope>NUCLEOTIDE SEQUENCE [LARGE SCALE GENOMIC DNA]</scope>
    <source>
        <strain evidence="13">DSM 16317</strain>
    </source>
</reference>
<dbReference type="InterPro" id="IPR003661">
    <property type="entry name" value="HisK_dim/P_dom"/>
</dbReference>
<dbReference type="Pfam" id="PF00512">
    <property type="entry name" value="HisKA"/>
    <property type="match status" value="1"/>
</dbReference>
<dbReference type="SMART" id="SM00387">
    <property type="entry name" value="HATPase_c"/>
    <property type="match status" value="1"/>
</dbReference>
<keyword evidence="4" id="KW-0597">Phosphoprotein</keyword>
<dbReference type="GO" id="GO:0005886">
    <property type="term" value="C:plasma membrane"/>
    <property type="evidence" value="ECO:0007669"/>
    <property type="project" value="UniProtKB-SubCell"/>
</dbReference>
<dbReference type="GO" id="GO:0004721">
    <property type="term" value="F:phosphoprotein phosphatase activity"/>
    <property type="evidence" value="ECO:0007669"/>
    <property type="project" value="TreeGrafter"/>
</dbReference>
<dbReference type="AlphaFoldDB" id="A0A0M0LCN2"/>
<dbReference type="InterPro" id="IPR003594">
    <property type="entry name" value="HATPase_dom"/>
</dbReference>
<evidence type="ECO:0000256" key="8">
    <source>
        <dbReference type="ARBA" id="ARBA00022840"/>
    </source>
</evidence>
<dbReference type="InterPro" id="IPR050351">
    <property type="entry name" value="BphY/WalK/GraS-like"/>
</dbReference>
<keyword evidence="9" id="KW-0902">Two-component regulatory system</keyword>
<dbReference type="OrthoDB" id="9813151at2"/>
<dbReference type="SUPFAM" id="SSF47384">
    <property type="entry name" value="Homodimeric domain of signal transducing histidine kinase"/>
    <property type="match status" value="1"/>
</dbReference>
<feature type="domain" description="Histidine kinase" evidence="11">
    <location>
        <begin position="199"/>
        <end position="412"/>
    </location>
</feature>
<evidence type="ECO:0000256" key="9">
    <source>
        <dbReference type="ARBA" id="ARBA00023012"/>
    </source>
</evidence>
<evidence type="ECO:0000256" key="10">
    <source>
        <dbReference type="SAM" id="Phobius"/>
    </source>
</evidence>
<keyword evidence="7 12" id="KW-0418">Kinase</keyword>
<dbReference type="Pfam" id="PF02518">
    <property type="entry name" value="HATPase_c"/>
    <property type="match status" value="1"/>
</dbReference>
<dbReference type="InterPro" id="IPR036890">
    <property type="entry name" value="HATPase_C_sf"/>
</dbReference>
<dbReference type="SMART" id="SM00388">
    <property type="entry name" value="HisKA"/>
    <property type="match status" value="1"/>
</dbReference>
<dbReference type="GeneID" id="301136430"/>
<dbReference type="GO" id="GO:0016036">
    <property type="term" value="P:cellular response to phosphate starvation"/>
    <property type="evidence" value="ECO:0007669"/>
    <property type="project" value="TreeGrafter"/>
</dbReference>
<comment type="caution">
    <text evidence="12">The sequence shown here is derived from an EMBL/GenBank/DDBJ whole genome shotgun (WGS) entry which is preliminary data.</text>
</comment>
<comment type="subcellular location">
    <subcellularLocation>
        <location evidence="2">Cell membrane</location>
        <topology evidence="2">Multi-pass membrane protein</topology>
    </subcellularLocation>
</comment>
<dbReference type="PATRIC" id="fig|263475.3.peg.3203"/>
<dbReference type="STRING" id="263475.AMD00_09980"/>
<dbReference type="RefSeq" id="WP_053416936.1">
    <property type="nucleotide sequence ID" value="NZ_LILB01000005.1"/>
</dbReference>
<evidence type="ECO:0000313" key="12">
    <source>
        <dbReference type="EMBL" id="KOO48751.1"/>
    </source>
</evidence>
<dbReference type="PANTHER" id="PTHR45453:SF1">
    <property type="entry name" value="PHOSPHATE REGULON SENSOR PROTEIN PHOR"/>
    <property type="match status" value="1"/>
</dbReference>
<evidence type="ECO:0000313" key="13">
    <source>
        <dbReference type="Proteomes" id="UP000036867"/>
    </source>
</evidence>
<dbReference type="FunFam" id="3.30.565.10:FF:000006">
    <property type="entry name" value="Sensor histidine kinase WalK"/>
    <property type="match status" value="1"/>
</dbReference>
<dbReference type="EMBL" id="LILB01000005">
    <property type="protein sequence ID" value="KOO48751.1"/>
    <property type="molecule type" value="Genomic_DNA"/>
</dbReference>
<keyword evidence="10" id="KW-0472">Membrane</keyword>
<dbReference type="GO" id="GO:0005524">
    <property type="term" value="F:ATP binding"/>
    <property type="evidence" value="ECO:0007669"/>
    <property type="project" value="UniProtKB-KW"/>
</dbReference>
<feature type="transmembrane region" description="Helical" evidence="10">
    <location>
        <begin position="158"/>
        <end position="179"/>
    </location>
</feature>
<dbReference type="Gene3D" id="3.30.565.10">
    <property type="entry name" value="Histidine kinase-like ATPase, C-terminal domain"/>
    <property type="match status" value="1"/>
</dbReference>
<organism evidence="12 13">
    <name type="scientific">Viridibacillus arvi</name>
    <dbReference type="NCBI Taxonomy" id="263475"/>
    <lineage>
        <taxon>Bacteria</taxon>
        <taxon>Bacillati</taxon>
        <taxon>Bacillota</taxon>
        <taxon>Bacilli</taxon>
        <taxon>Bacillales</taxon>
        <taxon>Caryophanaceae</taxon>
        <taxon>Viridibacillus</taxon>
    </lineage>
</organism>
<dbReference type="Gene3D" id="1.10.287.130">
    <property type="match status" value="1"/>
</dbReference>
<dbReference type="InterPro" id="IPR005467">
    <property type="entry name" value="His_kinase_dom"/>
</dbReference>
<gene>
    <name evidence="12" type="ORF">AMD00_09980</name>
</gene>
<evidence type="ECO:0000256" key="7">
    <source>
        <dbReference type="ARBA" id="ARBA00022777"/>
    </source>
</evidence>
<dbReference type="EC" id="2.7.13.3" evidence="3"/>
<evidence type="ECO:0000256" key="4">
    <source>
        <dbReference type="ARBA" id="ARBA00022553"/>
    </source>
</evidence>
<dbReference type="InterPro" id="IPR004358">
    <property type="entry name" value="Sig_transdc_His_kin-like_C"/>
</dbReference>
<dbReference type="PROSITE" id="PS50109">
    <property type="entry name" value="HIS_KIN"/>
    <property type="match status" value="1"/>
</dbReference>
<protein>
    <recommendedName>
        <fullName evidence="3">histidine kinase</fullName>
        <ecNumber evidence="3">2.7.13.3</ecNumber>
    </recommendedName>
</protein>
<evidence type="ECO:0000256" key="2">
    <source>
        <dbReference type="ARBA" id="ARBA00004651"/>
    </source>
</evidence>
<sequence>MFNRIRKKLTMLYAACYFLFILVFIVVLYFSLTKLMENEQIKELESYYLKEQHDFFEHKNDKVKHLSYDPNRDFFYYIYTKDHVLVHGNESYKELYKELENMFQQEKTSKSTKRHLEWHEQHFLLLKKPIKNSNKVEGYIILGKSITTQYHFFQKMSWLLIVLTCIFSLFIGLLSNYLAGKAMIPIKQSFDKQKKFVSDASHELRTPLSVFYSSLDLLETDEAKKLSPFGKELIVDLKEESQLMKDLLEKLLFLARHDQNQFPLNMEVTPLSELLTNLGNKFERTINSSVTFTQNIDKNIKFYCDSTRIQELIYILLDNAVQYTGEGTISLTLVQEESSIKILVQDTGTGIHPEDLPLIFNRFYRSDSARESNGTGLGLSIAKAIVEQHNGTINVTSQIGQGTTFTITFPTL</sequence>
<keyword evidence="13" id="KW-1185">Reference proteome</keyword>
<dbReference type="InterPro" id="IPR036097">
    <property type="entry name" value="HisK_dim/P_sf"/>
</dbReference>
<dbReference type="CDD" id="cd00082">
    <property type="entry name" value="HisKA"/>
    <property type="match status" value="1"/>
</dbReference>
<keyword evidence="10" id="KW-0812">Transmembrane</keyword>
<dbReference type="Proteomes" id="UP000036867">
    <property type="component" value="Unassembled WGS sequence"/>
</dbReference>
<dbReference type="PANTHER" id="PTHR45453">
    <property type="entry name" value="PHOSPHATE REGULON SENSOR PROTEIN PHOR"/>
    <property type="match status" value="1"/>
</dbReference>
<keyword evidence="8" id="KW-0067">ATP-binding</keyword>
<accession>A0A0M0LCN2</accession>
<feature type="transmembrane region" description="Helical" evidence="10">
    <location>
        <begin position="12"/>
        <end position="32"/>
    </location>
</feature>
<evidence type="ECO:0000256" key="3">
    <source>
        <dbReference type="ARBA" id="ARBA00012438"/>
    </source>
</evidence>
<keyword evidence="6" id="KW-0547">Nucleotide-binding</keyword>
<comment type="catalytic activity">
    <reaction evidence="1">
        <text>ATP + protein L-histidine = ADP + protein N-phospho-L-histidine.</text>
        <dbReference type="EC" id="2.7.13.3"/>
    </reaction>
</comment>
<name>A0A0M0LCN2_9BACL</name>